<accession>A0ABD3QT41</accession>
<comment type="caution">
    <text evidence="5">The sequence shown here is derived from an EMBL/GenBank/DDBJ whole genome shotgun (WGS) entry which is preliminary data.</text>
</comment>
<evidence type="ECO:0000256" key="2">
    <source>
        <dbReference type="ARBA" id="ARBA00022741"/>
    </source>
</evidence>
<sequence>MVERLSRDFRRTHVFGIHAGGVDLKFPHHTNEIAQAEAYRYATGVGGGDEWIPHWVHTGHLYVKGRKMSKSLKNFITIREMLSSGAAARNDDDAWNSPPDDFRLWCLGLSGSYRGPATFSKDRMEEARAIRMGWIRFLMEGQECLKRLQKSSWMVDDDGVDDTVSGDNFKKKYKSSTRLWGDEELRMFHSVTRSDMACRGALLDDLDGSTFVREISRIAETGLTYVEGFGGRYDDSDGPRRPEEPLRFVLDTFRGLLDLVGFTSRTVSAGMSLSSSTHDPSSSAMAVAGSSTALLDEVVAFRAAVRSAALGAIREQKEDGVRLGSDAANKILTLCDELRDDIFPKFGVEILDSKVIDKKNVVVVGRSGKQGWRHCSPRGSTTTSKS</sequence>
<dbReference type="InterPro" id="IPR014729">
    <property type="entry name" value="Rossmann-like_a/b/a_fold"/>
</dbReference>
<evidence type="ECO:0000259" key="4">
    <source>
        <dbReference type="Pfam" id="PF01406"/>
    </source>
</evidence>
<keyword evidence="1" id="KW-0436">Ligase</keyword>
<dbReference type="GO" id="GO:0005524">
    <property type="term" value="F:ATP binding"/>
    <property type="evidence" value="ECO:0007669"/>
    <property type="project" value="UniProtKB-KW"/>
</dbReference>
<dbReference type="Pfam" id="PF01406">
    <property type="entry name" value="tRNA-synt_1e"/>
    <property type="match status" value="1"/>
</dbReference>
<dbReference type="InterPro" id="IPR024909">
    <property type="entry name" value="Cys-tRNA/MSH_ligase"/>
</dbReference>
<reference evidence="5 6" key="1">
    <citation type="submission" date="2024-10" db="EMBL/GenBank/DDBJ databases">
        <title>Updated reference genomes for cyclostephanoid diatoms.</title>
        <authorList>
            <person name="Roberts W.R."/>
            <person name="Alverson A.J."/>
        </authorList>
    </citation>
    <scope>NUCLEOTIDE SEQUENCE [LARGE SCALE GENOMIC DNA]</scope>
    <source>
        <strain evidence="5 6">AJA276-08</strain>
    </source>
</reference>
<evidence type="ECO:0000313" key="5">
    <source>
        <dbReference type="EMBL" id="KAL3803071.1"/>
    </source>
</evidence>
<dbReference type="SUPFAM" id="SSF52374">
    <property type="entry name" value="Nucleotidylyl transferase"/>
    <property type="match status" value="1"/>
</dbReference>
<dbReference type="GO" id="GO:0016874">
    <property type="term" value="F:ligase activity"/>
    <property type="evidence" value="ECO:0007669"/>
    <property type="project" value="UniProtKB-KW"/>
</dbReference>
<dbReference type="Gene3D" id="3.40.50.620">
    <property type="entry name" value="HUPs"/>
    <property type="match status" value="1"/>
</dbReference>
<proteinExistence type="predicted"/>
<dbReference type="AlphaFoldDB" id="A0ABD3QT41"/>
<keyword evidence="6" id="KW-1185">Reference proteome</keyword>
<evidence type="ECO:0000256" key="1">
    <source>
        <dbReference type="ARBA" id="ARBA00022598"/>
    </source>
</evidence>
<name>A0ABD3QT41_9STRA</name>
<feature type="domain" description="tRNA synthetases class I catalytic" evidence="4">
    <location>
        <begin position="14"/>
        <end position="84"/>
    </location>
</feature>
<keyword evidence="2" id="KW-0547">Nucleotide-binding</keyword>
<dbReference type="PANTHER" id="PTHR10890:SF3">
    <property type="entry name" value="CYSTEINE--TRNA LIGASE, CYTOPLASMIC"/>
    <property type="match status" value="1"/>
</dbReference>
<dbReference type="PANTHER" id="PTHR10890">
    <property type="entry name" value="CYSTEINYL-TRNA SYNTHETASE"/>
    <property type="match status" value="1"/>
</dbReference>
<protein>
    <recommendedName>
        <fullName evidence="4">tRNA synthetases class I catalytic domain-containing protein</fullName>
    </recommendedName>
</protein>
<dbReference type="Proteomes" id="UP001530315">
    <property type="component" value="Unassembled WGS sequence"/>
</dbReference>
<dbReference type="InterPro" id="IPR032678">
    <property type="entry name" value="tRNA-synt_1_cat_dom"/>
</dbReference>
<gene>
    <name evidence="5" type="ORF">ACHAW5_009481</name>
</gene>
<organism evidence="5 6">
    <name type="scientific">Stephanodiscus triporus</name>
    <dbReference type="NCBI Taxonomy" id="2934178"/>
    <lineage>
        <taxon>Eukaryota</taxon>
        <taxon>Sar</taxon>
        <taxon>Stramenopiles</taxon>
        <taxon>Ochrophyta</taxon>
        <taxon>Bacillariophyta</taxon>
        <taxon>Coscinodiscophyceae</taxon>
        <taxon>Thalassiosirophycidae</taxon>
        <taxon>Stephanodiscales</taxon>
        <taxon>Stephanodiscaceae</taxon>
        <taxon>Stephanodiscus</taxon>
    </lineage>
</organism>
<evidence type="ECO:0000313" key="6">
    <source>
        <dbReference type="Proteomes" id="UP001530315"/>
    </source>
</evidence>
<evidence type="ECO:0000256" key="3">
    <source>
        <dbReference type="ARBA" id="ARBA00022840"/>
    </source>
</evidence>
<keyword evidence="3" id="KW-0067">ATP-binding</keyword>
<dbReference type="EMBL" id="JALLAZ020000124">
    <property type="protein sequence ID" value="KAL3803071.1"/>
    <property type="molecule type" value="Genomic_DNA"/>
</dbReference>